<feature type="non-terminal residue" evidence="2">
    <location>
        <position position="56"/>
    </location>
</feature>
<dbReference type="EMBL" id="CAJOBI010126066">
    <property type="protein sequence ID" value="CAF4701636.1"/>
    <property type="molecule type" value="Genomic_DNA"/>
</dbReference>
<dbReference type="EMBL" id="CAJOBH010096723">
    <property type="protein sequence ID" value="CAF4593226.1"/>
    <property type="molecule type" value="Genomic_DNA"/>
</dbReference>
<organism evidence="2 4">
    <name type="scientific">Rotaria magnacalcarata</name>
    <dbReference type="NCBI Taxonomy" id="392030"/>
    <lineage>
        <taxon>Eukaryota</taxon>
        <taxon>Metazoa</taxon>
        <taxon>Spiralia</taxon>
        <taxon>Gnathifera</taxon>
        <taxon>Rotifera</taxon>
        <taxon>Eurotatoria</taxon>
        <taxon>Bdelloidea</taxon>
        <taxon>Philodinida</taxon>
        <taxon>Philodinidae</taxon>
        <taxon>Rotaria</taxon>
    </lineage>
</organism>
<dbReference type="Proteomes" id="UP000681967">
    <property type="component" value="Unassembled WGS sequence"/>
</dbReference>
<feature type="non-terminal residue" evidence="2">
    <location>
        <position position="1"/>
    </location>
</feature>
<proteinExistence type="predicted"/>
<accession>A0A8S2ZU65</accession>
<dbReference type="Proteomes" id="UP000681720">
    <property type="component" value="Unassembled WGS sequence"/>
</dbReference>
<name>A0A8S2ZU65_9BILA</name>
<dbReference type="Proteomes" id="UP000676336">
    <property type="component" value="Unassembled WGS sequence"/>
</dbReference>
<comment type="caution">
    <text evidence="2">The sequence shown here is derived from an EMBL/GenBank/DDBJ whole genome shotgun (WGS) entry which is preliminary data.</text>
</comment>
<sequence length="56" mass="6878">VSASKVQLDNVERHLRKFRKEYSHIHEWFVKADNEIRKIENKPISKNTKEETDWIR</sequence>
<evidence type="ECO:0000313" key="2">
    <source>
        <dbReference type="EMBL" id="CAF4671778.1"/>
    </source>
</evidence>
<evidence type="ECO:0000313" key="4">
    <source>
        <dbReference type="Proteomes" id="UP000681720"/>
    </source>
</evidence>
<dbReference type="EMBL" id="CAJOBJ010120041">
    <property type="protein sequence ID" value="CAF4671778.1"/>
    <property type="molecule type" value="Genomic_DNA"/>
</dbReference>
<evidence type="ECO:0000313" key="1">
    <source>
        <dbReference type="EMBL" id="CAF4593226.1"/>
    </source>
</evidence>
<evidence type="ECO:0000313" key="3">
    <source>
        <dbReference type="EMBL" id="CAF4701636.1"/>
    </source>
</evidence>
<reference evidence="2" key="1">
    <citation type="submission" date="2021-02" db="EMBL/GenBank/DDBJ databases">
        <authorList>
            <person name="Nowell W R."/>
        </authorList>
    </citation>
    <scope>NUCLEOTIDE SEQUENCE</scope>
</reference>
<gene>
    <name evidence="1" type="ORF">BYL167_LOCUS39803</name>
    <name evidence="2" type="ORF">GIL414_LOCUS41918</name>
    <name evidence="3" type="ORF">SMN809_LOCUS43074</name>
</gene>
<protein>
    <submittedName>
        <fullName evidence="2">Uncharacterized protein</fullName>
    </submittedName>
</protein>
<dbReference type="AlphaFoldDB" id="A0A8S2ZU65"/>